<reference evidence="7" key="1">
    <citation type="submission" date="2021-01" db="EMBL/GenBank/DDBJ databases">
        <authorList>
            <person name="Corre E."/>
            <person name="Pelletier E."/>
            <person name="Niang G."/>
            <person name="Scheremetjew M."/>
            <person name="Finn R."/>
            <person name="Kale V."/>
            <person name="Holt S."/>
            <person name="Cochrane G."/>
            <person name="Meng A."/>
            <person name="Brown T."/>
            <person name="Cohen L."/>
        </authorList>
    </citation>
    <scope>NUCLEOTIDE SEQUENCE</scope>
    <source>
        <strain evidence="7">GSO104</strain>
    </source>
</reference>
<keyword evidence="3" id="KW-0539">Nucleus</keyword>
<evidence type="ECO:0000256" key="1">
    <source>
        <dbReference type="ARBA" id="ARBA00004123"/>
    </source>
</evidence>
<dbReference type="Pfam" id="PF00650">
    <property type="entry name" value="CRAL_TRIO"/>
    <property type="match status" value="1"/>
</dbReference>
<gene>
    <name evidence="7" type="ORF">DBRI00130_LOCUS26789</name>
    <name evidence="8" type="ORF">DBRI00130_LOCUS26791</name>
    <name evidence="9" type="ORF">DBRI00130_LOCUS26794</name>
</gene>
<evidence type="ECO:0000256" key="5">
    <source>
        <dbReference type="SAM" id="MobiDB-lite"/>
    </source>
</evidence>
<dbReference type="Gene3D" id="1.10.10.10">
    <property type="entry name" value="Winged helix-like DNA-binding domain superfamily/Winged helix DNA-binding domain"/>
    <property type="match status" value="1"/>
</dbReference>
<dbReference type="FunFam" id="1.10.10.10:FF:000479">
    <property type="entry name" value="Predicted protein"/>
    <property type="match status" value="1"/>
</dbReference>
<dbReference type="EMBL" id="HBNS01034235">
    <property type="protein sequence ID" value="CAE4629845.1"/>
    <property type="molecule type" value="Transcribed_RNA"/>
</dbReference>
<dbReference type="GO" id="GO:0003700">
    <property type="term" value="F:DNA-binding transcription factor activity"/>
    <property type="evidence" value="ECO:0007669"/>
    <property type="project" value="InterPro"/>
</dbReference>
<dbReference type="SUPFAM" id="SSF52087">
    <property type="entry name" value="CRAL/TRIO domain"/>
    <property type="match status" value="1"/>
</dbReference>
<evidence type="ECO:0000313" key="7">
    <source>
        <dbReference type="EMBL" id="CAE4629845.1"/>
    </source>
</evidence>
<dbReference type="EMBL" id="HBNS01034237">
    <property type="protein sequence ID" value="CAE4629848.1"/>
    <property type="molecule type" value="Transcribed_RNA"/>
</dbReference>
<dbReference type="PANTHER" id="PTHR10015">
    <property type="entry name" value="HEAT SHOCK TRANSCRIPTION FACTOR"/>
    <property type="match status" value="1"/>
</dbReference>
<organism evidence="7">
    <name type="scientific">Ditylum brightwellii</name>
    <dbReference type="NCBI Taxonomy" id="49249"/>
    <lineage>
        <taxon>Eukaryota</taxon>
        <taxon>Sar</taxon>
        <taxon>Stramenopiles</taxon>
        <taxon>Ochrophyta</taxon>
        <taxon>Bacillariophyta</taxon>
        <taxon>Mediophyceae</taxon>
        <taxon>Lithodesmiophycidae</taxon>
        <taxon>Lithodesmiales</taxon>
        <taxon>Lithodesmiaceae</taxon>
        <taxon>Ditylum</taxon>
    </lineage>
</organism>
<dbReference type="GO" id="GO:0043565">
    <property type="term" value="F:sequence-specific DNA binding"/>
    <property type="evidence" value="ECO:0007669"/>
    <property type="project" value="InterPro"/>
</dbReference>
<dbReference type="InterPro" id="IPR036390">
    <property type="entry name" value="WH_DNA-bd_sf"/>
</dbReference>
<dbReference type="SUPFAM" id="SSF46785">
    <property type="entry name" value="Winged helix' DNA-binding domain"/>
    <property type="match status" value="1"/>
</dbReference>
<dbReference type="InterPro" id="IPR036388">
    <property type="entry name" value="WH-like_DNA-bd_sf"/>
</dbReference>
<dbReference type="InterPro" id="IPR036865">
    <property type="entry name" value="CRAL-TRIO_dom_sf"/>
</dbReference>
<evidence type="ECO:0000256" key="3">
    <source>
        <dbReference type="ARBA" id="ARBA00023242"/>
    </source>
</evidence>
<comment type="subcellular location">
    <subcellularLocation>
        <location evidence="1">Nucleus</location>
    </subcellularLocation>
</comment>
<dbReference type="EMBL" id="HBNS01034240">
    <property type="protein sequence ID" value="CAE4629853.1"/>
    <property type="molecule type" value="Transcribed_RNA"/>
</dbReference>
<keyword evidence="2" id="KW-0238">DNA-binding</keyword>
<dbReference type="Gene3D" id="3.40.525.10">
    <property type="entry name" value="CRAL-TRIO lipid binding domain"/>
    <property type="match status" value="1"/>
</dbReference>
<dbReference type="GO" id="GO:0005634">
    <property type="term" value="C:nucleus"/>
    <property type="evidence" value="ECO:0007669"/>
    <property type="project" value="UniProtKB-SubCell"/>
</dbReference>
<dbReference type="CDD" id="cd00170">
    <property type="entry name" value="SEC14"/>
    <property type="match status" value="1"/>
</dbReference>
<dbReference type="Pfam" id="PF00447">
    <property type="entry name" value="HSF_DNA-bind"/>
    <property type="match status" value="1"/>
</dbReference>
<sequence length="583" mass="67259">MADLKKPAPFFYYVDRSREDDDDPHLPIIPHGLRVNLPCKMHVILDRTDLADIVSWMPHGRSWRIHKRDEFERKILLQYWGECTMPSFHRQLNNWGLIRMKQGKDQGSFYNEYFLRGLPHLCKKMKLRGKVENKAEKRLHQPDLYAISEMHPLPQKSCGVHMDMLKVSLQEGPNSRMIVNHETSAGGKKRTMSNGGEHSRDDERGLALGGQSTPLNQTQQNEETNAEIENNKAVDSFETMLQFQTNLTSWQAYLLQMFQVGAGTKSAWGWLTAWWTSHGTVPLKSEDEVRNEKLRLSESEQKHIMDDVFGCNEAVHDPDLEDQLAALLLLRSSIDAIPPKEKVELVEASSQCEDFAHYEILFLQSVYFDAKVAAEKMLLYWKLRVCDLGVERAFLPFTIQNAFTKEQVQTLNFGFLRILPSTDLFGRSIVIVEPGRFHGKTYDANVLNQSVLYVCHAALHRPNIGESGVVIIFYLKTAIQKYNNMNVAYHLMKTLDCFPFRTKAIHFCGFCNIVQRKFLVPGAMYYLRPHLRHRLVVHEEEGEKLLKQLQHFGMPPERLPTELGGTIELDHEKWVQERIADGL</sequence>
<feature type="domain" description="HSF-type DNA-binding" evidence="6">
    <location>
        <begin position="36"/>
        <end position="128"/>
    </location>
</feature>
<evidence type="ECO:0000313" key="9">
    <source>
        <dbReference type="EMBL" id="CAE4629853.1"/>
    </source>
</evidence>
<evidence type="ECO:0000259" key="6">
    <source>
        <dbReference type="SMART" id="SM00415"/>
    </source>
</evidence>
<comment type="similarity">
    <text evidence="4">Belongs to the HSF family.</text>
</comment>
<evidence type="ECO:0000256" key="4">
    <source>
        <dbReference type="RuleBase" id="RU004020"/>
    </source>
</evidence>
<evidence type="ECO:0000256" key="2">
    <source>
        <dbReference type="ARBA" id="ARBA00023125"/>
    </source>
</evidence>
<dbReference type="AlphaFoldDB" id="A0A6V2JDF7"/>
<feature type="compositionally biased region" description="Polar residues" evidence="5">
    <location>
        <begin position="210"/>
        <end position="223"/>
    </location>
</feature>
<dbReference type="InterPro" id="IPR000232">
    <property type="entry name" value="HSF_DNA-bd"/>
</dbReference>
<proteinExistence type="inferred from homology"/>
<feature type="region of interest" description="Disordered" evidence="5">
    <location>
        <begin position="182"/>
        <end position="225"/>
    </location>
</feature>
<evidence type="ECO:0000313" key="8">
    <source>
        <dbReference type="EMBL" id="CAE4629848.1"/>
    </source>
</evidence>
<dbReference type="SMART" id="SM00415">
    <property type="entry name" value="HSF"/>
    <property type="match status" value="1"/>
</dbReference>
<accession>A0A6V2JDF7</accession>
<dbReference type="PANTHER" id="PTHR10015:SF206">
    <property type="entry name" value="HSF-TYPE DNA-BINDING DOMAIN-CONTAINING PROTEIN"/>
    <property type="match status" value="1"/>
</dbReference>
<protein>
    <recommendedName>
        <fullName evidence="6">HSF-type DNA-binding domain-containing protein</fullName>
    </recommendedName>
</protein>
<name>A0A6V2JDF7_9STRA</name>
<dbReference type="InterPro" id="IPR001251">
    <property type="entry name" value="CRAL-TRIO_dom"/>
</dbReference>